<evidence type="ECO:0000256" key="4">
    <source>
        <dbReference type="RuleBase" id="RU003345"/>
    </source>
</evidence>
<dbReference type="AlphaFoldDB" id="A0A5Q2QEI8"/>
<dbReference type="InterPro" id="IPR016162">
    <property type="entry name" value="Ald_DH_N"/>
</dbReference>
<dbReference type="FunFam" id="3.40.605.10:FF:000007">
    <property type="entry name" value="NAD/NADP-dependent betaine aldehyde dehydrogenase"/>
    <property type="match status" value="1"/>
</dbReference>
<evidence type="ECO:0000313" key="6">
    <source>
        <dbReference type="EMBL" id="QGG80417.1"/>
    </source>
</evidence>
<dbReference type="Gene3D" id="3.40.309.10">
    <property type="entry name" value="Aldehyde Dehydrogenase, Chain A, domain 2"/>
    <property type="match status" value="1"/>
</dbReference>
<keyword evidence="2 4" id="KW-0560">Oxidoreductase</keyword>
<evidence type="ECO:0000256" key="1">
    <source>
        <dbReference type="ARBA" id="ARBA00009986"/>
    </source>
</evidence>
<keyword evidence="7" id="KW-1185">Reference proteome</keyword>
<dbReference type="SUPFAM" id="SSF53720">
    <property type="entry name" value="ALDH-like"/>
    <property type="match status" value="1"/>
</dbReference>
<evidence type="ECO:0000256" key="2">
    <source>
        <dbReference type="ARBA" id="ARBA00023002"/>
    </source>
</evidence>
<dbReference type="InterPro" id="IPR016160">
    <property type="entry name" value="Ald_DH_CS_CYS"/>
</dbReference>
<gene>
    <name evidence="6" type="ORF">GH975_07460</name>
</gene>
<dbReference type="EMBL" id="CP045871">
    <property type="protein sequence ID" value="QGG80417.1"/>
    <property type="molecule type" value="Genomic_DNA"/>
</dbReference>
<feature type="domain" description="Aldehyde dehydrogenase" evidence="5">
    <location>
        <begin position="35"/>
        <end position="496"/>
    </location>
</feature>
<evidence type="ECO:0000256" key="3">
    <source>
        <dbReference type="PROSITE-ProRule" id="PRU10007"/>
    </source>
</evidence>
<dbReference type="InterPro" id="IPR015590">
    <property type="entry name" value="Aldehyde_DH_dom"/>
</dbReference>
<name>A0A5Q2QEI8_9GAMM</name>
<dbReference type="InterPro" id="IPR016163">
    <property type="entry name" value="Ald_DH_C"/>
</dbReference>
<dbReference type="InterPro" id="IPR029510">
    <property type="entry name" value="Ald_DH_CS_GLU"/>
</dbReference>
<reference evidence="6 7" key="1">
    <citation type="submission" date="2019-11" db="EMBL/GenBank/DDBJ databases">
        <authorList>
            <person name="Khan S.A."/>
            <person name="Jeon C.O."/>
            <person name="Chun B.H."/>
        </authorList>
    </citation>
    <scope>NUCLEOTIDE SEQUENCE [LARGE SCALE GENOMIC DNA]</scope>
    <source>
        <strain evidence="6 7">IMCC 1097</strain>
    </source>
</reference>
<dbReference type="Pfam" id="PF00171">
    <property type="entry name" value="Aldedh"/>
    <property type="match status" value="1"/>
</dbReference>
<dbReference type="Gene3D" id="3.40.605.10">
    <property type="entry name" value="Aldehyde Dehydrogenase, Chain A, domain 1"/>
    <property type="match status" value="1"/>
</dbReference>
<feature type="active site" evidence="3">
    <location>
        <position position="271"/>
    </location>
</feature>
<protein>
    <submittedName>
        <fullName evidence="6">Aldehyde dehydrogenase family protein</fullName>
    </submittedName>
</protein>
<dbReference type="InterPro" id="IPR016161">
    <property type="entry name" value="Ald_DH/histidinol_DH"/>
</dbReference>
<evidence type="ECO:0000259" key="5">
    <source>
        <dbReference type="Pfam" id="PF00171"/>
    </source>
</evidence>
<sequence>MTKSQRATCCPAAAFPLQIWWLTISIGKNYIGGQWVVGGAGELAVTDPATGALIQHQALADAADVDAAVGAARALVNSRALSGLRPVERGRMVRRMGEFLLLHCDEIARLLSRESGKPLWEAVIEVEGSARYFEYYGNQAETVEGRSIPLGDDYFDFTVHEPMGISAQVIPWNYPLEMTARSLSAALATGNACIIKSPELDPLSCAYYALAAEYAGLPAGAVNVLCGHGHHAGAALVAHPGINQVVFTGSVQTGIAIGQAAAANVVPCVLELGGKSAAIVRTDADLDNLIGNIRWGIFFNAGQVCSAMSRVIAHADVYDRVVEAAAGLASQISTGPGIEREQMGLNMGALVSLGQRDRAQGMVTEAARQGARVVAGGVASEQGAFLTPTVLAGVEPSMNIAQDEVFGPVLSVIKAHDDVQALAIANGTDYGLVAGVFSRDISASMGLARDLRAGQVFINEWFAGGVETPFGGYGKSGYGREKGREALWNYVQTKNIAVRI</sequence>
<dbReference type="KEGG" id="llp:GH975_07460"/>
<dbReference type="GO" id="GO:0016620">
    <property type="term" value="F:oxidoreductase activity, acting on the aldehyde or oxo group of donors, NAD or NADP as acceptor"/>
    <property type="evidence" value="ECO:0007669"/>
    <property type="project" value="InterPro"/>
</dbReference>
<proteinExistence type="inferred from homology"/>
<evidence type="ECO:0000313" key="7">
    <source>
        <dbReference type="Proteomes" id="UP000388235"/>
    </source>
</evidence>
<organism evidence="6 7">
    <name type="scientific">Litorivicinus lipolyticus</name>
    <dbReference type="NCBI Taxonomy" id="418701"/>
    <lineage>
        <taxon>Bacteria</taxon>
        <taxon>Pseudomonadati</taxon>
        <taxon>Pseudomonadota</taxon>
        <taxon>Gammaproteobacteria</taxon>
        <taxon>Oceanospirillales</taxon>
        <taxon>Litorivicinaceae</taxon>
        <taxon>Litorivicinus</taxon>
    </lineage>
</organism>
<dbReference type="OrthoDB" id="9812625at2"/>
<dbReference type="Proteomes" id="UP000388235">
    <property type="component" value="Chromosome"/>
</dbReference>
<comment type="similarity">
    <text evidence="1 4">Belongs to the aldehyde dehydrogenase family.</text>
</comment>
<dbReference type="PROSITE" id="PS00687">
    <property type="entry name" value="ALDEHYDE_DEHYDR_GLU"/>
    <property type="match status" value="1"/>
</dbReference>
<dbReference type="PANTHER" id="PTHR11699">
    <property type="entry name" value="ALDEHYDE DEHYDROGENASE-RELATED"/>
    <property type="match status" value="1"/>
</dbReference>
<accession>A0A5Q2QEI8</accession>
<dbReference type="PROSITE" id="PS00070">
    <property type="entry name" value="ALDEHYDE_DEHYDR_CYS"/>
    <property type="match status" value="1"/>
</dbReference>